<dbReference type="NCBIfam" id="NF003592">
    <property type="entry name" value="PRK05254.1-5"/>
    <property type="match status" value="1"/>
</dbReference>
<evidence type="ECO:0000256" key="1">
    <source>
        <dbReference type="ARBA" id="ARBA00008184"/>
    </source>
</evidence>
<organism evidence="6 7">
    <name type="scientific">Achlya hypogyna</name>
    <name type="common">Oomycete</name>
    <name type="synonym">Protoachlya hypogyna</name>
    <dbReference type="NCBI Taxonomy" id="1202772"/>
    <lineage>
        <taxon>Eukaryota</taxon>
        <taxon>Sar</taxon>
        <taxon>Stramenopiles</taxon>
        <taxon>Oomycota</taxon>
        <taxon>Saprolegniomycetes</taxon>
        <taxon>Saprolegniales</taxon>
        <taxon>Achlyaceae</taxon>
        <taxon>Achlya</taxon>
    </lineage>
</organism>
<dbReference type="PANTHER" id="PTHR11264:SF0">
    <property type="entry name" value="URACIL-DNA GLYCOSYLASE"/>
    <property type="match status" value="1"/>
</dbReference>
<comment type="similarity">
    <text evidence="1">Belongs to the uracil-DNA glycosylase (UDG) superfamily. UNG family.</text>
</comment>
<dbReference type="SMART" id="SM00986">
    <property type="entry name" value="UDG"/>
    <property type="match status" value="1"/>
</dbReference>
<dbReference type="EMBL" id="JNBR01000534">
    <property type="protein sequence ID" value="OQR91434.1"/>
    <property type="molecule type" value="Genomic_DNA"/>
</dbReference>
<keyword evidence="2" id="KW-0227">DNA damage</keyword>
<dbReference type="PANTHER" id="PTHR11264">
    <property type="entry name" value="URACIL-DNA GLYCOSYLASE"/>
    <property type="match status" value="1"/>
</dbReference>
<evidence type="ECO:0000256" key="2">
    <source>
        <dbReference type="ARBA" id="ARBA00022763"/>
    </source>
</evidence>
<protein>
    <submittedName>
        <fullName evidence="6">Uracil-DNA glycosylase</fullName>
    </submittedName>
</protein>
<dbReference type="Pfam" id="PF03167">
    <property type="entry name" value="UDG"/>
    <property type="match status" value="1"/>
</dbReference>
<comment type="caution">
    <text evidence="6">The sequence shown here is derived from an EMBL/GenBank/DDBJ whole genome shotgun (WGS) entry which is preliminary data.</text>
</comment>
<dbReference type="SUPFAM" id="SSF52141">
    <property type="entry name" value="Uracil-DNA glycosylase-like"/>
    <property type="match status" value="1"/>
</dbReference>
<keyword evidence="3" id="KW-0378">Hydrolase</keyword>
<dbReference type="Proteomes" id="UP000243579">
    <property type="component" value="Unassembled WGS sequence"/>
</dbReference>
<reference evidence="6 7" key="1">
    <citation type="journal article" date="2014" name="Genome Biol. Evol.">
        <title>The secreted proteins of Achlya hypogyna and Thraustotheca clavata identify the ancestral oomycete secretome and reveal gene acquisitions by horizontal gene transfer.</title>
        <authorList>
            <person name="Misner I."/>
            <person name="Blouin N."/>
            <person name="Leonard G."/>
            <person name="Richards T.A."/>
            <person name="Lane C.E."/>
        </authorList>
    </citation>
    <scope>NUCLEOTIDE SEQUENCE [LARGE SCALE GENOMIC DNA]</scope>
    <source>
        <strain evidence="6 7">ATCC 48635</strain>
    </source>
</reference>
<dbReference type="SMART" id="SM00987">
    <property type="entry name" value="UreE_C"/>
    <property type="match status" value="1"/>
</dbReference>
<dbReference type="InterPro" id="IPR002043">
    <property type="entry name" value="UDG_fam1"/>
</dbReference>
<accession>A0A1V9Z054</accession>
<proteinExistence type="inferred from homology"/>
<dbReference type="OrthoDB" id="10031947at2759"/>
<evidence type="ECO:0000256" key="3">
    <source>
        <dbReference type="ARBA" id="ARBA00022801"/>
    </source>
</evidence>
<feature type="domain" description="Uracil-DNA glycosylase-like" evidence="5">
    <location>
        <begin position="1134"/>
        <end position="1259"/>
    </location>
</feature>
<dbReference type="GO" id="GO:0004844">
    <property type="term" value="F:uracil DNA N-glycosylase activity"/>
    <property type="evidence" value="ECO:0007669"/>
    <property type="project" value="InterPro"/>
</dbReference>
<name>A0A1V9Z054_ACHHY</name>
<gene>
    <name evidence="6" type="ORF">ACHHYP_04696</name>
</gene>
<dbReference type="GO" id="GO:0005739">
    <property type="term" value="C:mitochondrion"/>
    <property type="evidence" value="ECO:0007669"/>
    <property type="project" value="TreeGrafter"/>
</dbReference>
<dbReference type="InterPro" id="IPR036895">
    <property type="entry name" value="Uracil-DNA_glycosylase-like_sf"/>
</dbReference>
<evidence type="ECO:0000313" key="7">
    <source>
        <dbReference type="Proteomes" id="UP000243579"/>
    </source>
</evidence>
<sequence length="1298" mass="141462">MAQLERRAAAASSAVLHGDEAALDDARALLQDAPFLFHHIFMQWATPEAKYIPGARMLLQSVPGPAQFRLVVVHLAPEEMLQLLHPDELSWAHRVQLFAVALESPQPITWVNEGCFMLELGAEPEVNESTVPVLVKRLRPYTAQSDVVVALLKTLERSTTTSATAAQPAPATTISLPAHLFHVFMQPSSGIHPLHVSKLTALLAGPSVVPSFVLLGWEMDVFCCGHRENINLGHGAALIRVVALHLNLSFEALLGAFYSAATLHAASTDLGRLLSGSRRWVHDVLETFVSKSSPARLMPTMELLALTYRAWGIEALLGDAYDAFLTTDGDGSVWWTRTCAIAAAIPAIANPDVHATITDYVAAVGASVVLSCGMSITGGRLTQTLGSGDDEAMASIPRWPAALWPHVLALCLENGPVDWIAHITMSDADCTAVVTHWVANDRPSIALAFATALATRVSYHRGRRLLLSVVAMSPHVLHDVLAIPSLPIPQRTLVADVLSNVESSEVVEAWRRRYADAWATHSDALARMFLTQLREAQDDEAFALWTRCCADDAHFLDTLFYSLVRAHPSVDRTRLWNAIVRWLREAQSPHAAAWAAHLAPIPTPLAAYVALYTRRSVDPRQPTSPLRLETHVRQYVDGSAPADVGALVRLLMETALQSHDERHAEDIALTLHRFGAYWVENDFEASIADALCRPTRALVLPRLVHVARDGPWPRLCQRPDVLAAFLSLLLEAPSVATTLQTLWNRPAFDNQLAVAAIVQAAVRSSFLSPRNAETWATYCSQRWVTITLPASQPRPGHGLLVLRGTEVLRYTHNAGRWRQEIVGASPAAVEAPVVLMDCASWIEVVGHCADARLADSVRATLVEVYLPLECRGDGEVLGQAVLAGAVRLALAAHELSPWLVSATRALCPPPTLNVVSWVLRSLKRIATATAAPSPVALADAIHDALDALRLVDVIRAVLATQAGATQWLLVELRQAFLAHPAFRTGRLGGLLVVYLVVVYCTHVPDGTSVFQKSVCGLLQRHADLLELVRSPYFDALVNRHCPLHTAKAAPFVAFLRALVPATDTADAPASKRPRTDAPLGIVWSALLTDESWSKALGQELQRPHMRRLAAFLDLETRLGRVVCPAQADLFAAFNRCSLDTIRVVLLGSEPYASLEQATGLCFSLPFDAAPSQSLTRILDEVAADVGVAVPPTQRSLEAWCRQGVLLLNSVLSVRQGSPQSHRCQGWEAFVDSVIRTINRTASHVVFLLWETTLPKQDVLINGAKHLVLTGGPGSRCFTASNRYLQQHGRPTINWAAFQ</sequence>
<dbReference type="CDD" id="cd10027">
    <property type="entry name" value="UDG-F1-like"/>
    <property type="match status" value="1"/>
</dbReference>
<dbReference type="Gene3D" id="3.40.470.10">
    <property type="entry name" value="Uracil-DNA glycosylase-like domain"/>
    <property type="match status" value="1"/>
</dbReference>
<dbReference type="STRING" id="1202772.A0A1V9Z054"/>
<dbReference type="GO" id="GO:0097510">
    <property type="term" value="P:base-excision repair, AP site formation via deaminated base removal"/>
    <property type="evidence" value="ECO:0007669"/>
    <property type="project" value="TreeGrafter"/>
</dbReference>
<evidence type="ECO:0000259" key="5">
    <source>
        <dbReference type="SMART" id="SM00986"/>
    </source>
</evidence>
<dbReference type="GO" id="GO:0005634">
    <property type="term" value="C:nucleus"/>
    <property type="evidence" value="ECO:0007669"/>
    <property type="project" value="TreeGrafter"/>
</dbReference>
<evidence type="ECO:0000313" key="6">
    <source>
        <dbReference type="EMBL" id="OQR91434.1"/>
    </source>
</evidence>
<keyword evidence="4" id="KW-0234">DNA repair</keyword>
<dbReference type="InterPro" id="IPR005122">
    <property type="entry name" value="Uracil-DNA_glycosylase-like"/>
</dbReference>
<keyword evidence="7" id="KW-1185">Reference proteome</keyword>
<evidence type="ECO:0000256" key="4">
    <source>
        <dbReference type="ARBA" id="ARBA00023204"/>
    </source>
</evidence>